<evidence type="ECO:0000313" key="1">
    <source>
        <dbReference type="EMBL" id="CAI9943743.1"/>
    </source>
</evidence>
<gene>
    <name evidence="1" type="ORF">HINF_LOCUS31388</name>
    <name evidence="2" type="ORF">HINF_LOCUS41605</name>
</gene>
<evidence type="ECO:0000313" key="3">
    <source>
        <dbReference type="Proteomes" id="UP001642409"/>
    </source>
</evidence>
<dbReference type="EMBL" id="CATOUU010000718">
    <property type="protein sequence ID" value="CAI9943743.1"/>
    <property type="molecule type" value="Genomic_DNA"/>
</dbReference>
<reference evidence="1" key="1">
    <citation type="submission" date="2023-06" db="EMBL/GenBank/DDBJ databases">
        <authorList>
            <person name="Kurt Z."/>
        </authorList>
    </citation>
    <scope>NUCLEOTIDE SEQUENCE</scope>
</reference>
<evidence type="ECO:0000313" key="2">
    <source>
        <dbReference type="EMBL" id="CAL6046187.1"/>
    </source>
</evidence>
<reference evidence="2 3" key="2">
    <citation type="submission" date="2024-07" db="EMBL/GenBank/DDBJ databases">
        <authorList>
            <person name="Akdeniz Z."/>
        </authorList>
    </citation>
    <scope>NUCLEOTIDE SEQUENCE [LARGE SCALE GENOMIC DNA]</scope>
</reference>
<keyword evidence="3" id="KW-1185">Reference proteome</keyword>
<sequence length="135" mass="15797">MTCINNVIYLTEALCSAALTIDQKCVKTQQRHCCDKYLKNYPTQYCEGVVTNKSTRVNQTRRDPNFQPPSGIEPETSGHYPDVTTIMLKVPSGIMQQIYQTIYFNVQYRQDINQYNYISHFKAYFDNIRNLNHIK</sequence>
<proteinExistence type="predicted"/>
<comment type="caution">
    <text evidence="1">The sequence shown here is derived from an EMBL/GenBank/DDBJ whole genome shotgun (WGS) entry which is preliminary data.</text>
</comment>
<name>A0AA86PUD6_9EUKA</name>
<dbReference type="EMBL" id="CAXDID020000167">
    <property type="protein sequence ID" value="CAL6046187.1"/>
    <property type="molecule type" value="Genomic_DNA"/>
</dbReference>
<accession>A0AA86PUD6</accession>
<dbReference type="Proteomes" id="UP001642409">
    <property type="component" value="Unassembled WGS sequence"/>
</dbReference>
<organism evidence="1">
    <name type="scientific">Hexamita inflata</name>
    <dbReference type="NCBI Taxonomy" id="28002"/>
    <lineage>
        <taxon>Eukaryota</taxon>
        <taxon>Metamonada</taxon>
        <taxon>Diplomonadida</taxon>
        <taxon>Hexamitidae</taxon>
        <taxon>Hexamitinae</taxon>
        <taxon>Hexamita</taxon>
    </lineage>
</organism>
<protein>
    <submittedName>
        <fullName evidence="2">Hypothetical_protein</fullName>
    </submittedName>
</protein>
<dbReference type="AlphaFoldDB" id="A0AA86PUD6"/>